<name>A0A0C2IJM0_THEKT</name>
<protein>
    <submittedName>
        <fullName evidence="1">Uncharacterized protein</fullName>
    </submittedName>
</protein>
<dbReference type="EMBL" id="JWZT01003762">
    <property type="protein sequence ID" value="KII65594.1"/>
    <property type="molecule type" value="Genomic_DNA"/>
</dbReference>
<organism evidence="1 2">
    <name type="scientific">Thelohanellus kitauei</name>
    <name type="common">Myxosporean</name>
    <dbReference type="NCBI Taxonomy" id="669202"/>
    <lineage>
        <taxon>Eukaryota</taxon>
        <taxon>Metazoa</taxon>
        <taxon>Cnidaria</taxon>
        <taxon>Myxozoa</taxon>
        <taxon>Myxosporea</taxon>
        <taxon>Bivalvulida</taxon>
        <taxon>Platysporina</taxon>
        <taxon>Myxobolidae</taxon>
        <taxon>Thelohanellus</taxon>
    </lineage>
</organism>
<comment type="caution">
    <text evidence="1">The sequence shown here is derived from an EMBL/GenBank/DDBJ whole genome shotgun (WGS) entry which is preliminary data.</text>
</comment>
<dbReference type="AlphaFoldDB" id="A0A0C2IJM0"/>
<accession>A0A0C2IJM0</accession>
<proteinExistence type="predicted"/>
<evidence type="ECO:0000313" key="2">
    <source>
        <dbReference type="Proteomes" id="UP000031668"/>
    </source>
</evidence>
<evidence type="ECO:0000313" key="1">
    <source>
        <dbReference type="EMBL" id="KII65594.1"/>
    </source>
</evidence>
<sequence length="128" mass="14407">MLTETTRRNPKYAVGLPSKRAVSNLWYQARGIASISTLDIRHPLLLVPLKVGLFSKEVVGKILEQELIIFKCYSSRINEKLAHLHPDIQKFVGVLKKEKSNCTSLSRDIRSGAIKQGLVPTLEKLLKN</sequence>
<gene>
    <name evidence="1" type="ORF">RF11_08008</name>
</gene>
<keyword evidence="2" id="KW-1185">Reference proteome</keyword>
<reference evidence="1 2" key="1">
    <citation type="journal article" date="2014" name="Genome Biol. Evol.">
        <title>The genome of the myxosporean Thelohanellus kitauei shows adaptations to nutrient acquisition within its fish host.</title>
        <authorList>
            <person name="Yang Y."/>
            <person name="Xiong J."/>
            <person name="Zhou Z."/>
            <person name="Huo F."/>
            <person name="Miao W."/>
            <person name="Ran C."/>
            <person name="Liu Y."/>
            <person name="Zhang J."/>
            <person name="Feng J."/>
            <person name="Wang M."/>
            <person name="Wang M."/>
            <person name="Wang L."/>
            <person name="Yao B."/>
        </authorList>
    </citation>
    <scope>NUCLEOTIDE SEQUENCE [LARGE SCALE GENOMIC DNA]</scope>
    <source>
        <strain evidence="1">Wuqing</strain>
    </source>
</reference>
<dbReference type="Proteomes" id="UP000031668">
    <property type="component" value="Unassembled WGS sequence"/>
</dbReference>